<name>A0A1F5ITI2_9BACT</name>
<comment type="function">
    <text evidence="4">This protein is located at the 30S-50S ribosomal subunit interface and may play a role in the structure and function of the aminoacyl-tRNA binding site.</text>
</comment>
<reference evidence="5 6" key="1">
    <citation type="journal article" date="2016" name="Nat. Commun.">
        <title>Thousands of microbial genomes shed light on interconnected biogeochemical processes in an aquifer system.</title>
        <authorList>
            <person name="Anantharaman K."/>
            <person name="Brown C.T."/>
            <person name="Hug L.A."/>
            <person name="Sharon I."/>
            <person name="Castelle C.J."/>
            <person name="Probst A.J."/>
            <person name="Thomas B.C."/>
            <person name="Singh A."/>
            <person name="Wilkins M.J."/>
            <person name="Karaoz U."/>
            <person name="Brodie E.L."/>
            <person name="Williams K.H."/>
            <person name="Hubbard S.S."/>
            <person name="Banfield J.F."/>
        </authorList>
    </citation>
    <scope>NUCLEOTIDE SEQUENCE [LARGE SCALE GENOMIC DNA]</scope>
</reference>
<dbReference type="PRINTS" id="PR00061">
    <property type="entry name" value="RIBOSOMALL19"/>
</dbReference>
<dbReference type="PANTHER" id="PTHR15680:SF9">
    <property type="entry name" value="LARGE RIBOSOMAL SUBUNIT PROTEIN BL19M"/>
    <property type="match status" value="1"/>
</dbReference>
<keyword evidence="3 4" id="KW-0687">Ribonucleoprotein</keyword>
<dbReference type="SUPFAM" id="SSF50104">
    <property type="entry name" value="Translation proteins SH3-like domain"/>
    <property type="match status" value="1"/>
</dbReference>
<dbReference type="InterPro" id="IPR001857">
    <property type="entry name" value="Ribosomal_bL19"/>
</dbReference>
<dbReference type="EMBL" id="MFCR01000002">
    <property type="protein sequence ID" value="OGE19647.1"/>
    <property type="molecule type" value="Genomic_DNA"/>
</dbReference>
<dbReference type="PANTHER" id="PTHR15680">
    <property type="entry name" value="RIBOSOMAL PROTEIN L19"/>
    <property type="match status" value="1"/>
</dbReference>
<accession>A0A1F5ITI2</accession>
<proteinExistence type="inferred from homology"/>
<evidence type="ECO:0000256" key="3">
    <source>
        <dbReference type="ARBA" id="ARBA00023274"/>
    </source>
</evidence>
<evidence type="ECO:0000256" key="2">
    <source>
        <dbReference type="ARBA" id="ARBA00022980"/>
    </source>
</evidence>
<dbReference type="InterPro" id="IPR038657">
    <property type="entry name" value="Ribosomal_bL19_sf"/>
</dbReference>
<dbReference type="Pfam" id="PF01245">
    <property type="entry name" value="Ribosomal_L19"/>
    <property type="match status" value="1"/>
</dbReference>
<comment type="caution">
    <text evidence="5">The sequence shown here is derived from an EMBL/GenBank/DDBJ whole genome shotgun (WGS) entry which is preliminary data.</text>
</comment>
<dbReference type="AlphaFoldDB" id="A0A1F5ITI2"/>
<dbReference type="Proteomes" id="UP000176336">
    <property type="component" value="Unassembled WGS sequence"/>
</dbReference>
<keyword evidence="2 5" id="KW-0689">Ribosomal protein</keyword>
<evidence type="ECO:0000313" key="6">
    <source>
        <dbReference type="Proteomes" id="UP000176336"/>
    </source>
</evidence>
<evidence type="ECO:0000256" key="4">
    <source>
        <dbReference type="RuleBase" id="RU000559"/>
    </source>
</evidence>
<gene>
    <name evidence="5" type="ORF">A2871_03210</name>
</gene>
<evidence type="ECO:0000313" key="5">
    <source>
        <dbReference type="EMBL" id="OGE19647.1"/>
    </source>
</evidence>
<dbReference type="GO" id="GO:0006412">
    <property type="term" value="P:translation"/>
    <property type="evidence" value="ECO:0007669"/>
    <property type="project" value="InterPro"/>
</dbReference>
<sequence length="114" mass="12817">MSLDCVNIPFMISIQVGEENIHIGDVVRIHNKVVEGAKTRIQVYEGILIRLRGRDVNKTFTVRKIGAGGVGVERTWPLTANSIVKIEVKKKATKVRRSKLYYLRDLTGKSAVRV</sequence>
<dbReference type="GO" id="GO:0022625">
    <property type="term" value="C:cytosolic large ribosomal subunit"/>
    <property type="evidence" value="ECO:0007669"/>
    <property type="project" value="TreeGrafter"/>
</dbReference>
<comment type="similarity">
    <text evidence="1 4">Belongs to the bacterial ribosomal protein bL19 family.</text>
</comment>
<dbReference type="InterPro" id="IPR008991">
    <property type="entry name" value="Translation_prot_SH3-like_sf"/>
</dbReference>
<dbReference type="GO" id="GO:0003735">
    <property type="term" value="F:structural constituent of ribosome"/>
    <property type="evidence" value="ECO:0007669"/>
    <property type="project" value="InterPro"/>
</dbReference>
<protein>
    <recommendedName>
        <fullName evidence="4">50S ribosomal protein L19</fullName>
    </recommendedName>
</protein>
<organism evidence="5 6">
    <name type="scientific">Candidatus Daviesbacteria bacterium RIFCSPHIGHO2_01_FULL_41_23</name>
    <dbReference type="NCBI Taxonomy" id="1797764"/>
    <lineage>
        <taxon>Bacteria</taxon>
        <taxon>Candidatus Daviesiibacteriota</taxon>
    </lineage>
</organism>
<dbReference type="NCBIfam" id="TIGR01024">
    <property type="entry name" value="rplS_bact"/>
    <property type="match status" value="1"/>
</dbReference>
<evidence type="ECO:0000256" key="1">
    <source>
        <dbReference type="ARBA" id="ARBA00005781"/>
    </source>
</evidence>
<dbReference type="Gene3D" id="2.30.30.790">
    <property type="match status" value="1"/>
</dbReference>